<organism evidence="1 2">
    <name type="scientific">Neosynechococcus sphagnicola sy1</name>
    <dbReference type="NCBI Taxonomy" id="1497020"/>
    <lineage>
        <taxon>Bacteria</taxon>
        <taxon>Bacillati</taxon>
        <taxon>Cyanobacteriota</taxon>
        <taxon>Cyanophyceae</taxon>
        <taxon>Neosynechococcales</taxon>
        <taxon>Neosynechococcaceae</taxon>
        <taxon>Neosynechococcus</taxon>
    </lineage>
</organism>
<dbReference type="RefSeq" id="WP_036532485.1">
    <property type="nucleotide sequence ID" value="NZ_JJML01000017.1"/>
</dbReference>
<accession>A0A098TKN3</accession>
<gene>
    <name evidence="1" type="ORF">DO97_03735</name>
</gene>
<dbReference type="AlphaFoldDB" id="A0A098TKN3"/>
<sequence length="143" mass="15564">MSSWKSLVAIACVINAVATSPTHSEAVIVNVPKIAGKNQAQVSKVIGKPKSCKQSKYGRKCIYTKADTEIVFIKGKADWITINKMPGAKYDKSSLALLGFPVKTPTFANLNAMRWGNIPGFLEVSFFPEGSSISYAYIKTKTE</sequence>
<proteinExistence type="predicted"/>
<evidence type="ECO:0000313" key="1">
    <source>
        <dbReference type="EMBL" id="KGF72849.1"/>
    </source>
</evidence>
<comment type="caution">
    <text evidence="1">The sequence shown here is derived from an EMBL/GenBank/DDBJ whole genome shotgun (WGS) entry which is preliminary data.</text>
</comment>
<keyword evidence="2" id="KW-1185">Reference proteome</keyword>
<dbReference type="OrthoDB" id="9182060at2"/>
<evidence type="ECO:0000313" key="2">
    <source>
        <dbReference type="Proteomes" id="UP000030170"/>
    </source>
</evidence>
<protein>
    <submittedName>
        <fullName evidence="1">Uncharacterized protein</fullName>
    </submittedName>
</protein>
<name>A0A098TKN3_9CYAN</name>
<reference evidence="1 2" key="1">
    <citation type="journal article" date="2014" name="Mol. Ecol.">
        <title>Evolution of Synechococcus.</title>
        <authorList>
            <person name="Dvorak P."/>
            <person name="Casamatta D."/>
            <person name="Hasler P."/>
            <person name="Poulickova A."/>
            <person name="Ondrej V."/>
            <person name="Sanges R."/>
        </authorList>
    </citation>
    <scope>NUCLEOTIDE SEQUENCE [LARGE SCALE GENOMIC DNA]</scope>
    <source>
        <strain evidence="1 2">CAUP A 1101</strain>
    </source>
</reference>
<dbReference type="EMBL" id="JJML01000017">
    <property type="protein sequence ID" value="KGF72849.1"/>
    <property type="molecule type" value="Genomic_DNA"/>
</dbReference>
<dbReference type="Proteomes" id="UP000030170">
    <property type="component" value="Unassembled WGS sequence"/>
</dbReference>